<feature type="region of interest" description="Disordered" evidence="1">
    <location>
        <begin position="328"/>
        <end position="351"/>
    </location>
</feature>
<organism evidence="2 3">
    <name type="scientific">Candidatus Staskawiczbacteria bacterium RIFCSPHIGHO2_02_FULL_42_22</name>
    <dbReference type="NCBI Taxonomy" id="1802207"/>
    <lineage>
        <taxon>Bacteria</taxon>
        <taxon>Candidatus Staskawicziibacteriota</taxon>
    </lineage>
</organism>
<dbReference type="AlphaFoldDB" id="A0A1G2I3M8"/>
<proteinExistence type="predicted"/>
<reference evidence="2 3" key="1">
    <citation type="journal article" date="2016" name="Nat. Commun.">
        <title>Thousands of microbial genomes shed light on interconnected biogeochemical processes in an aquifer system.</title>
        <authorList>
            <person name="Anantharaman K."/>
            <person name="Brown C.T."/>
            <person name="Hug L.A."/>
            <person name="Sharon I."/>
            <person name="Castelle C.J."/>
            <person name="Probst A.J."/>
            <person name="Thomas B.C."/>
            <person name="Singh A."/>
            <person name="Wilkins M.J."/>
            <person name="Karaoz U."/>
            <person name="Brodie E.L."/>
            <person name="Williams K.H."/>
            <person name="Hubbard S.S."/>
            <person name="Banfield J.F."/>
        </authorList>
    </citation>
    <scope>NUCLEOTIDE SEQUENCE [LARGE SCALE GENOMIC DNA]</scope>
</reference>
<dbReference type="EMBL" id="MHOT01000012">
    <property type="protein sequence ID" value="OGZ69355.1"/>
    <property type="molecule type" value="Genomic_DNA"/>
</dbReference>
<gene>
    <name evidence="2" type="ORF">A3D44_02755</name>
</gene>
<sequence length="393" mass="46345">MEILYPKFNEGTLDDKETIEYNEVHQKLKAIEEQEELPPDPEDENKKKFLSIINDLVNKSVEYKEQFTKENNKEAEDFFYHYPDVLEEEMLKRNAKQDVLGGYGNLERYKKNKLNDLRRKADEFKEKNKIKLIKELGQFVLKEDLNKEEDRGFSEVCEKLKISKNILELARREIYGEDEKEAKKIILRSFLGEIGEDLENTENHEVRLQDSFFQNHLQKKQERFYKFAEKSGCIFSDKHFYALVNRGYDLHKIPVSGNQGIMVAGLLFRLGVLGVFDFITMPSEREKYQGEITKKPLKEVLEQLKKEAEERFAEDVIARARIISSREKSDQQKVAGGQEMHRELKGKTDAQTEEELRAEWLRLESEYPSEKQNEIGKKLDEVMARKNKKNQTE</sequence>
<feature type="region of interest" description="Disordered" evidence="1">
    <location>
        <begin position="368"/>
        <end position="393"/>
    </location>
</feature>
<comment type="caution">
    <text evidence="2">The sequence shown here is derived from an EMBL/GenBank/DDBJ whole genome shotgun (WGS) entry which is preliminary data.</text>
</comment>
<evidence type="ECO:0000313" key="3">
    <source>
        <dbReference type="Proteomes" id="UP000178820"/>
    </source>
</evidence>
<dbReference type="Proteomes" id="UP000178820">
    <property type="component" value="Unassembled WGS sequence"/>
</dbReference>
<name>A0A1G2I3M8_9BACT</name>
<evidence type="ECO:0000313" key="2">
    <source>
        <dbReference type="EMBL" id="OGZ69355.1"/>
    </source>
</evidence>
<accession>A0A1G2I3M8</accession>
<feature type="compositionally biased region" description="Basic and acidic residues" evidence="1">
    <location>
        <begin position="339"/>
        <end position="351"/>
    </location>
</feature>
<protein>
    <submittedName>
        <fullName evidence="2">Uncharacterized protein</fullName>
    </submittedName>
</protein>
<evidence type="ECO:0000256" key="1">
    <source>
        <dbReference type="SAM" id="MobiDB-lite"/>
    </source>
</evidence>